<evidence type="ECO:0000313" key="2">
    <source>
        <dbReference type="Proteomes" id="UP000016057"/>
    </source>
</evidence>
<dbReference type="GO" id="GO:0016791">
    <property type="term" value="F:phosphatase activity"/>
    <property type="evidence" value="ECO:0007669"/>
    <property type="project" value="UniProtKB-ARBA"/>
</dbReference>
<dbReference type="AlphaFoldDB" id="K8ZA44"/>
<accession>K8ZA44</accession>
<comment type="caution">
    <text evidence="1">The sequence shown here is derived from an EMBL/GenBank/DDBJ whole genome shotgun (WGS) entry which is preliminary data.</text>
</comment>
<dbReference type="GO" id="GO:0005829">
    <property type="term" value="C:cytosol"/>
    <property type="evidence" value="ECO:0007669"/>
    <property type="project" value="TreeGrafter"/>
</dbReference>
<organism evidence="1 2">
    <name type="scientific">Catellicoccus marimammalium M35/04/3</name>
    <dbReference type="NCBI Taxonomy" id="1234409"/>
    <lineage>
        <taxon>Bacteria</taxon>
        <taxon>Bacillati</taxon>
        <taxon>Bacillota</taxon>
        <taxon>Bacilli</taxon>
        <taxon>Lactobacillales</taxon>
        <taxon>Enterococcaceae</taxon>
        <taxon>Catellicoccus</taxon>
    </lineage>
</organism>
<dbReference type="Gene3D" id="3.30.1240.10">
    <property type="match status" value="1"/>
</dbReference>
<dbReference type="InterPro" id="IPR023214">
    <property type="entry name" value="HAD_sf"/>
</dbReference>
<dbReference type="SFLD" id="SFLDG01140">
    <property type="entry name" value="C2.B:_Phosphomannomutase_and_P"/>
    <property type="match status" value="1"/>
</dbReference>
<sequence>MKSLFAFDIDGTLYNSEKKILEHTKEALHALQKDGHIVMIATGRSESQAAPIIKELNLDSYITCNGAEAVIENERIYESYVDKKELQQLIENHPQLECAVVTRNHTYRLQEEMSDKAVTAMNSFGEGIPSYRALSEIQDPICQVLLFIEEEEAKELQKTLPETLRMVRWHSFAVDLLPVQNSKATALKEVLTLKNIPVDHSYAFGDGNNDYEMLQTVGTGIAMGNAVERTKAIADYVTTSNDEDGIFHALKHFDFI</sequence>
<dbReference type="STRING" id="1234409.C683_0183"/>
<dbReference type="NCBIfam" id="TIGR01484">
    <property type="entry name" value="HAD-SF-IIB"/>
    <property type="match status" value="1"/>
</dbReference>
<gene>
    <name evidence="1" type="ORF">C683_0183</name>
</gene>
<dbReference type="GO" id="GO:0000287">
    <property type="term" value="F:magnesium ion binding"/>
    <property type="evidence" value="ECO:0007669"/>
    <property type="project" value="TreeGrafter"/>
</dbReference>
<dbReference type="PATRIC" id="fig|1234409.3.peg.155"/>
<dbReference type="SUPFAM" id="SSF56784">
    <property type="entry name" value="HAD-like"/>
    <property type="match status" value="1"/>
</dbReference>
<reference evidence="1 2" key="1">
    <citation type="journal article" date="2013" name="Genome Announc.">
        <title>Draft Genome Sequence of Catellicoccus marimammalium, a Novel Species Commonly Found in Gull Feces.</title>
        <authorList>
            <person name="Weigand M.R."/>
            <person name="Ryu H."/>
            <person name="Bozcek L."/>
            <person name="Konstantinidis K.T."/>
            <person name="Santo Domingo J.W."/>
        </authorList>
    </citation>
    <scope>NUCLEOTIDE SEQUENCE [LARGE SCALE GENOMIC DNA]</scope>
    <source>
        <strain evidence="1 2">M35/04/3</strain>
    </source>
</reference>
<keyword evidence="2" id="KW-1185">Reference proteome</keyword>
<keyword evidence="1" id="KW-0378">Hydrolase</keyword>
<proteinExistence type="predicted"/>
<dbReference type="EMBL" id="AMYT01000007">
    <property type="protein sequence ID" value="EKU27924.1"/>
    <property type="molecule type" value="Genomic_DNA"/>
</dbReference>
<dbReference type="Proteomes" id="UP000016057">
    <property type="component" value="Unassembled WGS sequence"/>
</dbReference>
<protein>
    <submittedName>
        <fullName evidence="1">HAD superfamily hydrolase in cluster with DUF1447</fullName>
    </submittedName>
</protein>
<dbReference type="PANTHER" id="PTHR10000:SF25">
    <property type="entry name" value="PHOSPHATASE YKRA-RELATED"/>
    <property type="match status" value="1"/>
</dbReference>
<dbReference type="RefSeq" id="WP_009488400.1">
    <property type="nucleotide sequence ID" value="NZ_AMYT01000007.1"/>
</dbReference>
<dbReference type="PROSITE" id="PS01228">
    <property type="entry name" value="COF_1"/>
    <property type="match status" value="1"/>
</dbReference>
<dbReference type="PANTHER" id="PTHR10000">
    <property type="entry name" value="PHOSPHOSERINE PHOSPHATASE"/>
    <property type="match status" value="1"/>
</dbReference>
<dbReference type="NCBIfam" id="TIGR00099">
    <property type="entry name" value="Cof-subfamily"/>
    <property type="match status" value="1"/>
</dbReference>
<dbReference type="Pfam" id="PF08282">
    <property type="entry name" value="Hydrolase_3"/>
    <property type="match status" value="1"/>
</dbReference>
<dbReference type="InterPro" id="IPR000150">
    <property type="entry name" value="Cof"/>
</dbReference>
<name>K8ZA44_9ENTE</name>
<dbReference type="eggNOG" id="COG0561">
    <property type="taxonomic scope" value="Bacteria"/>
</dbReference>
<dbReference type="SFLD" id="SFLDS00003">
    <property type="entry name" value="Haloacid_Dehalogenase"/>
    <property type="match status" value="1"/>
</dbReference>
<dbReference type="InterPro" id="IPR006379">
    <property type="entry name" value="HAD-SF_hydro_IIB"/>
</dbReference>
<dbReference type="PROSITE" id="PS01229">
    <property type="entry name" value="COF_2"/>
    <property type="match status" value="1"/>
</dbReference>
<dbReference type="OrthoDB" id="9810101at2"/>
<evidence type="ECO:0000313" key="1">
    <source>
        <dbReference type="EMBL" id="EKU27924.1"/>
    </source>
</evidence>
<dbReference type="InterPro" id="IPR036412">
    <property type="entry name" value="HAD-like_sf"/>
</dbReference>
<dbReference type="Gene3D" id="3.40.50.1000">
    <property type="entry name" value="HAD superfamily/HAD-like"/>
    <property type="match status" value="1"/>
</dbReference>